<comment type="caution">
    <text evidence="1">The sequence shown here is derived from an EMBL/GenBank/DDBJ whole genome shotgun (WGS) entry which is preliminary data.</text>
</comment>
<evidence type="ECO:0000313" key="1">
    <source>
        <dbReference type="EMBL" id="EAU61571.1"/>
    </source>
</evidence>
<sequence>MGRPVQRSTANA</sequence>
<dbReference type="EMBL" id="AAMD01000439">
    <property type="protein sequence ID" value="EAU61571.1"/>
    <property type="molecule type" value="Genomic_DNA"/>
</dbReference>
<protein>
    <submittedName>
        <fullName evidence="1">Uncharacterized protein</fullName>
    </submittedName>
</protein>
<feature type="non-terminal residue" evidence="1">
    <location>
        <position position="12"/>
    </location>
</feature>
<organism evidence="1 2">
    <name type="scientific">Stigmatella aurantiaca (strain DW4/3-1)</name>
    <dbReference type="NCBI Taxonomy" id="378806"/>
    <lineage>
        <taxon>Bacteria</taxon>
        <taxon>Pseudomonadati</taxon>
        <taxon>Myxococcota</taxon>
        <taxon>Myxococcia</taxon>
        <taxon>Myxococcales</taxon>
        <taxon>Cystobacterineae</taxon>
        <taxon>Archangiaceae</taxon>
        <taxon>Stigmatella</taxon>
    </lineage>
</organism>
<reference evidence="1 2" key="1">
    <citation type="submission" date="2006-04" db="EMBL/GenBank/DDBJ databases">
        <authorList>
            <person name="Nierman W.C."/>
        </authorList>
    </citation>
    <scope>NUCLEOTIDE SEQUENCE [LARGE SCALE GENOMIC DNA]</scope>
    <source>
        <strain evidence="1 2">DW4/3-1</strain>
    </source>
</reference>
<name>Q08M64_STIAD</name>
<evidence type="ECO:0000313" key="2">
    <source>
        <dbReference type="Proteomes" id="UP000032702"/>
    </source>
</evidence>
<accession>Q08M64</accession>
<gene>
    <name evidence="1" type="ORF">STIAU_6609</name>
</gene>
<dbReference type="Proteomes" id="UP000032702">
    <property type="component" value="Unassembled WGS sequence"/>
</dbReference>
<proteinExistence type="predicted"/>